<dbReference type="Proteomes" id="UP000469670">
    <property type="component" value="Unassembled WGS sequence"/>
</dbReference>
<dbReference type="SUPFAM" id="SSF52777">
    <property type="entry name" value="CoA-dependent acyltransferases"/>
    <property type="match status" value="1"/>
</dbReference>
<dbReference type="Gene3D" id="3.30.559.30">
    <property type="entry name" value="Nonribosomal peptide synthetase, condensation domain"/>
    <property type="match status" value="1"/>
</dbReference>
<dbReference type="InterPro" id="IPR001242">
    <property type="entry name" value="Condensation_dom"/>
</dbReference>
<dbReference type="RefSeq" id="WP_164210025.1">
    <property type="nucleotide sequence ID" value="NZ_JAAGMP010001955.1"/>
</dbReference>
<name>A0A7K3SBV1_9ACTN</name>
<dbReference type="AlphaFoldDB" id="A0A7K3SBV1"/>
<dbReference type="Pfam" id="PF00668">
    <property type="entry name" value="Condensation"/>
    <property type="match status" value="1"/>
</dbReference>
<evidence type="ECO:0000259" key="1">
    <source>
        <dbReference type="Pfam" id="PF00668"/>
    </source>
</evidence>
<gene>
    <name evidence="2" type="ORF">G3I50_43135</name>
</gene>
<evidence type="ECO:0000313" key="3">
    <source>
        <dbReference type="Proteomes" id="UP000469670"/>
    </source>
</evidence>
<feature type="non-terminal residue" evidence="2">
    <location>
        <position position="1"/>
    </location>
</feature>
<sequence length="94" mass="10410">DLLTQVRQTSLAAYTHQDIPFEHLVGKLNPHRSAAHQPLFQVMLALQNTEQPSFELPGLQVDSEIWPTETSMFDLAITVGEHRDDNGTPAGMTG</sequence>
<dbReference type="EMBL" id="JAAGMP010001955">
    <property type="protein sequence ID" value="NEC24994.1"/>
    <property type="molecule type" value="Genomic_DNA"/>
</dbReference>
<organism evidence="2 3">
    <name type="scientific">Streptomyces parvus</name>
    <dbReference type="NCBI Taxonomy" id="66428"/>
    <lineage>
        <taxon>Bacteria</taxon>
        <taxon>Bacillati</taxon>
        <taxon>Actinomycetota</taxon>
        <taxon>Actinomycetes</taxon>
        <taxon>Kitasatosporales</taxon>
        <taxon>Streptomycetaceae</taxon>
        <taxon>Streptomyces</taxon>
    </lineage>
</organism>
<comment type="caution">
    <text evidence="2">The sequence shown here is derived from an EMBL/GenBank/DDBJ whole genome shotgun (WGS) entry which is preliminary data.</text>
</comment>
<dbReference type="GO" id="GO:0008610">
    <property type="term" value="P:lipid biosynthetic process"/>
    <property type="evidence" value="ECO:0007669"/>
    <property type="project" value="UniProtKB-ARBA"/>
</dbReference>
<evidence type="ECO:0000313" key="2">
    <source>
        <dbReference type="EMBL" id="NEC24994.1"/>
    </source>
</evidence>
<protein>
    <recommendedName>
        <fullName evidence="1">Condensation domain-containing protein</fullName>
    </recommendedName>
</protein>
<proteinExistence type="predicted"/>
<feature type="domain" description="Condensation" evidence="1">
    <location>
        <begin position="1"/>
        <end position="82"/>
    </location>
</feature>
<dbReference type="InterPro" id="IPR023213">
    <property type="entry name" value="CAT-like_dom_sf"/>
</dbReference>
<reference evidence="2 3" key="1">
    <citation type="submission" date="2020-01" db="EMBL/GenBank/DDBJ databases">
        <title>Insect and environment-associated Actinomycetes.</title>
        <authorList>
            <person name="Currrie C."/>
            <person name="Chevrette M."/>
            <person name="Carlson C."/>
            <person name="Stubbendieck R."/>
            <person name="Wendt-Pienkowski E."/>
        </authorList>
    </citation>
    <scope>NUCLEOTIDE SEQUENCE [LARGE SCALE GENOMIC DNA]</scope>
    <source>
        <strain evidence="2 3">SID7590</strain>
    </source>
</reference>
<dbReference type="GO" id="GO:0003824">
    <property type="term" value="F:catalytic activity"/>
    <property type="evidence" value="ECO:0007669"/>
    <property type="project" value="InterPro"/>
</dbReference>
<feature type="non-terminal residue" evidence="2">
    <location>
        <position position="94"/>
    </location>
</feature>
<dbReference type="Gene3D" id="3.30.559.10">
    <property type="entry name" value="Chloramphenicol acetyltransferase-like domain"/>
    <property type="match status" value="1"/>
</dbReference>
<accession>A0A7K3SBV1</accession>